<dbReference type="Pfam" id="PF07715">
    <property type="entry name" value="Plug"/>
    <property type="match status" value="1"/>
</dbReference>
<evidence type="ECO:0000256" key="5">
    <source>
        <dbReference type="ARBA" id="ARBA00022729"/>
    </source>
</evidence>
<keyword evidence="2 10" id="KW-0813">Transport</keyword>
<dbReference type="InterPro" id="IPR000531">
    <property type="entry name" value="Beta-barrel_TonB"/>
</dbReference>
<dbReference type="EMBL" id="JAAVJH010000008">
    <property type="protein sequence ID" value="NJR79567.1"/>
    <property type="molecule type" value="Genomic_DNA"/>
</dbReference>
<evidence type="ECO:0000256" key="10">
    <source>
        <dbReference type="PROSITE-ProRule" id="PRU01360"/>
    </source>
</evidence>
<evidence type="ECO:0000313" key="15">
    <source>
        <dbReference type="EMBL" id="NJR79567.1"/>
    </source>
</evidence>
<protein>
    <submittedName>
        <fullName evidence="15">TonB-dependent receptor</fullName>
    </submittedName>
</protein>
<evidence type="ECO:0000313" key="16">
    <source>
        <dbReference type="Proteomes" id="UP000732399"/>
    </source>
</evidence>
<dbReference type="PANTHER" id="PTHR30069">
    <property type="entry name" value="TONB-DEPENDENT OUTER MEMBRANE RECEPTOR"/>
    <property type="match status" value="1"/>
</dbReference>
<evidence type="ECO:0000256" key="8">
    <source>
        <dbReference type="ARBA" id="ARBA00023170"/>
    </source>
</evidence>
<evidence type="ECO:0000259" key="14">
    <source>
        <dbReference type="Pfam" id="PF07715"/>
    </source>
</evidence>
<dbReference type="CDD" id="cd01347">
    <property type="entry name" value="ligand_gated_channel"/>
    <property type="match status" value="1"/>
</dbReference>
<evidence type="ECO:0000256" key="9">
    <source>
        <dbReference type="ARBA" id="ARBA00023237"/>
    </source>
</evidence>
<comment type="subcellular location">
    <subcellularLocation>
        <location evidence="1 10">Cell outer membrane</location>
        <topology evidence="1 10">Multi-pass membrane protein</topology>
    </subcellularLocation>
</comment>
<proteinExistence type="inferred from homology"/>
<keyword evidence="7 10" id="KW-0472">Membrane</keyword>
<keyword evidence="4 10" id="KW-0812">Transmembrane</keyword>
<keyword evidence="3 10" id="KW-1134">Transmembrane beta strand</keyword>
<reference evidence="15 16" key="1">
    <citation type="submission" date="2020-03" db="EMBL/GenBank/DDBJ databases">
        <authorList>
            <person name="Wang L."/>
            <person name="He N."/>
            <person name="Li Y."/>
            <person name="Fang Y."/>
            <person name="Zhang F."/>
        </authorList>
    </citation>
    <scope>NUCLEOTIDE SEQUENCE [LARGE SCALE GENOMIC DNA]</scope>
    <source>
        <strain evidence="15 16">36D10-4-7</strain>
    </source>
</reference>
<evidence type="ECO:0000256" key="3">
    <source>
        <dbReference type="ARBA" id="ARBA00022452"/>
    </source>
</evidence>
<evidence type="ECO:0000256" key="1">
    <source>
        <dbReference type="ARBA" id="ARBA00004571"/>
    </source>
</evidence>
<gene>
    <name evidence="15" type="ORF">HBH26_13350</name>
</gene>
<feature type="compositionally biased region" description="Low complexity" evidence="12">
    <location>
        <begin position="41"/>
        <end position="50"/>
    </location>
</feature>
<feature type="region of interest" description="Disordered" evidence="12">
    <location>
        <begin position="1"/>
        <end position="55"/>
    </location>
</feature>
<keyword evidence="6 11" id="KW-0798">TonB box</keyword>
<comment type="caution">
    <text evidence="15">The sequence shown here is derived from an EMBL/GenBank/DDBJ whole genome shotgun (WGS) entry which is preliminary data.</text>
</comment>
<keyword evidence="8 15" id="KW-0675">Receptor</keyword>
<evidence type="ECO:0000256" key="7">
    <source>
        <dbReference type="ARBA" id="ARBA00023136"/>
    </source>
</evidence>
<feature type="domain" description="TonB-dependent receptor-like beta-barrel" evidence="13">
    <location>
        <begin position="281"/>
        <end position="680"/>
    </location>
</feature>
<dbReference type="InterPro" id="IPR036942">
    <property type="entry name" value="Beta-barrel_TonB_sf"/>
</dbReference>
<feature type="domain" description="TonB-dependent receptor plug" evidence="14">
    <location>
        <begin position="110"/>
        <end position="216"/>
    </location>
</feature>
<evidence type="ECO:0000256" key="2">
    <source>
        <dbReference type="ARBA" id="ARBA00022448"/>
    </source>
</evidence>
<comment type="similarity">
    <text evidence="10 11">Belongs to the TonB-dependent receptor family.</text>
</comment>
<dbReference type="Pfam" id="PF00593">
    <property type="entry name" value="TonB_dep_Rec_b-barrel"/>
    <property type="match status" value="1"/>
</dbReference>
<dbReference type="InterPro" id="IPR012910">
    <property type="entry name" value="Plug_dom"/>
</dbReference>
<dbReference type="Gene3D" id="2.40.170.20">
    <property type="entry name" value="TonB-dependent receptor, beta-barrel domain"/>
    <property type="match status" value="1"/>
</dbReference>
<evidence type="ECO:0000256" key="4">
    <source>
        <dbReference type="ARBA" id="ARBA00022692"/>
    </source>
</evidence>
<dbReference type="InterPro" id="IPR039426">
    <property type="entry name" value="TonB-dep_rcpt-like"/>
</dbReference>
<evidence type="ECO:0000256" key="6">
    <source>
        <dbReference type="ARBA" id="ARBA00023077"/>
    </source>
</evidence>
<dbReference type="InterPro" id="IPR037066">
    <property type="entry name" value="Plug_dom_sf"/>
</dbReference>
<evidence type="ECO:0000259" key="13">
    <source>
        <dbReference type="Pfam" id="PF00593"/>
    </source>
</evidence>
<organism evidence="15 16">
    <name type="scientific">Sphingomonas corticis</name>
    <dbReference type="NCBI Taxonomy" id="2722791"/>
    <lineage>
        <taxon>Bacteria</taxon>
        <taxon>Pseudomonadati</taxon>
        <taxon>Pseudomonadota</taxon>
        <taxon>Alphaproteobacteria</taxon>
        <taxon>Sphingomonadales</taxon>
        <taxon>Sphingomonadaceae</taxon>
        <taxon>Sphingomonas</taxon>
    </lineage>
</organism>
<evidence type="ECO:0000256" key="11">
    <source>
        <dbReference type="RuleBase" id="RU003357"/>
    </source>
</evidence>
<name>A0ABX1CT27_9SPHN</name>
<keyword evidence="5" id="KW-0732">Signal</keyword>
<evidence type="ECO:0000256" key="12">
    <source>
        <dbReference type="SAM" id="MobiDB-lite"/>
    </source>
</evidence>
<keyword evidence="9 10" id="KW-0998">Cell outer membrane</keyword>
<dbReference type="Proteomes" id="UP000732399">
    <property type="component" value="Unassembled WGS sequence"/>
</dbReference>
<dbReference type="Gene3D" id="2.170.130.10">
    <property type="entry name" value="TonB-dependent receptor, plug domain"/>
    <property type="match status" value="1"/>
</dbReference>
<accession>A0ABX1CT27</accession>
<keyword evidence="16" id="KW-1185">Reference proteome</keyword>
<sequence>MAGARKDTSVRATDAARPFGGRGGARALGPRVRPRVPAPPSARRTAPARASSFDAGGREDVTKTILIALLTSAATAAPAAAQSNPTLPTTDEAGNAVVVTASRSGEGTEIRNLPASVTLLDAEALDRRQTRVVSDVLRDVPGLAVNRSGGPGSLTQVRVRGSEANHVLVLIDGIEASDPFQGEFDFGTLIADEAAKIEVLRGQQSSLYGSDAIGGVIQYITLTGREAPGVSLRAEGGSFGTFAGGARVAGFGDAIDYAVSGSMLRSDGTPTARGGARDIGATSANGTAKVTWTPGGGFTLTGVGRYAYTDAQSNQTGANPALPGFDVTVDTPGGRLTSTSIYGLARAELSLAGGRWSNALTAQFADLTREGYTTTGRNAGNDGRRYKGTFETSLRLGGDRVKSRVTGAVDWEREEFRNTTPGGFAFSGTRDTTNWGFVGQYELTVDDALSAGASVRHDANDRFDDATTWRAQAGYRLPFGLRVRGAYGTGVKNPGYYELFGFADGRYIGNPDLKPEKSKGWEAGADYDLAGGKASIGATYFDSRLENEIFTTFPAPDFIATPANRTTRSTQHGVEAFVSARPIEPIRFDLAYTYLRARENGVEEVRRPRHVASLNTTVTSPDRRFAGTLTVRYNGRMTDVAFTPSFASVTVPMQEYVLVNLNADYRLSDRFSLFGRVENLFDERYEEIFGTATSGTGVYGGIRARI</sequence>
<dbReference type="PROSITE" id="PS52016">
    <property type="entry name" value="TONB_DEPENDENT_REC_3"/>
    <property type="match status" value="1"/>
</dbReference>
<dbReference type="SUPFAM" id="SSF56935">
    <property type="entry name" value="Porins"/>
    <property type="match status" value="1"/>
</dbReference>
<dbReference type="PANTHER" id="PTHR30069:SF29">
    <property type="entry name" value="HEMOGLOBIN AND HEMOGLOBIN-HAPTOGLOBIN-BINDING PROTEIN 1-RELATED"/>
    <property type="match status" value="1"/>
</dbReference>